<evidence type="ECO:0000259" key="10">
    <source>
        <dbReference type="Pfam" id="PF12704"/>
    </source>
</evidence>
<dbReference type="PANTHER" id="PTHR43738">
    <property type="entry name" value="ABC TRANSPORTER, MEMBRANE PROTEIN"/>
    <property type="match status" value="1"/>
</dbReference>
<feature type="transmembrane region" description="Helical" evidence="8">
    <location>
        <begin position="306"/>
        <end position="324"/>
    </location>
</feature>
<organism evidence="11 12">
    <name type="scientific">Nostocoides australiense Ben110</name>
    <dbReference type="NCBI Taxonomy" id="1193182"/>
    <lineage>
        <taxon>Bacteria</taxon>
        <taxon>Bacillati</taxon>
        <taxon>Actinomycetota</taxon>
        <taxon>Actinomycetes</taxon>
        <taxon>Micrococcales</taxon>
        <taxon>Intrasporangiaceae</taxon>
        <taxon>Nostocoides</taxon>
    </lineage>
</organism>
<keyword evidence="5 8" id="KW-1133">Transmembrane helix</keyword>
<keyword evidence="6 8" id="KW-0472">Membrane</keyword>
<reference evidence="11 12" key="1">
    <citation type="journal article" date="2013" name="ISME J.">
        <title>A metabolic model for members of the genus Tetrasphaera involved in enhanced biological phosphorus removal.</title>
        <authorList>
            <person name="Kristiansen R."/>
            <person name="Nguyen H.T.T."/>
            <person name="Saunders A.M."/>
            <person name="Nielsen J.L."/>
            <person name="Wimmer R."/>
            <person name="Le V.Q."/>
            <person name="McIlroy S.J."/>
            <person name="Petrovski S."/>
            <person name="Seviour R.J."/>
            <person name="Calteau A."/>
            <person name="Nielsen K.L."/>
            <person name="Nielsen P.H."/>
        </authorList>
    </citation>
    <scope>NUCLEOTIDE SEQUENCE [LARGE SCALE GENOMIC DNA]</scope>
    <source>
        <strain evidence="11 12">Ben110</strain>
    </source>
</reference>
<gene>
    <name evidence="11" type="ORF">BN11_520004</name>
</gene>
<dbReference type="InterPro" id="IPR003838">
    <property type="entry name" value="ABC3_permease_C"/>
</dbReference>
<dbReference type="Pfam" id="PF02687">
    <property type="entry name" value="FtsX"/>
    <property type="match status" value="1"/>
</dbReference>
<evidence type="ECO:0000256" key="1">
    <source>
        <dbReference type="ARBA" id="ARBA00004651"/>
    </source>
</evidence>
<keyword evidence="2" id="KW-0813">Transport</keyword>
<dbReference type="RefSeq" id="WP_083433547.1">
    <property type="nucleotide sequence ID" value="NZ_HG764815.1"/>
</dbReference>
<evidence type="ECO:0000313" key="12">
    <source>
        <dbReference type="Proteomes" id="UP000035763"/>
    </source>
</evidence>
<keyword evidence="4 8" id="KW-0812">Transmembrane</keyword>
<protein>
    <submittedName>
        <fullName evidence="11">Uncharacterized protein</fullName>
    </submittedName>
</protein>
<name>W6K4J6_9MICO</name>
<accession>W6K4J6</accession>
<comment type="caution">
    <text evidence="11">The sequence shown here is derived from an EMBL/GenBank/DDBJ whole genome shotgun (WGS) entry which is preliminary data.</text>
</comment>
<dbReference type="InterPro" id="IPR025857">
    <property type="entry name" value="MacB_PCD"/>
</dbReference>
<evidence type="ECO:0000256" key="8">
    <source>
        <dbReference type="SAM" id="Phobius"/>
    </source>
</evidence>
<proteinExistence type="inferred from homology"/>
<dbReference type="Proteomes" id="UP000035763">
    <property type="component" value="Unassembled WGS sequence"/>
</dbReference>
<dbReference type="PANTHER" id="PTHR43738:SF1">
    <property type="entry name" value="HEMIN TRANSPORT SYSTEM PERMEASE PROTEIN HRTB-RELATED"/>
    <property type="match status" value="1"/>
</dbReference>
<evidence type="ECO:0000313" key="11">
    <source>
        <dbReference type="EMBL" id="CCH75129.1"/>
    </source>
</evidence>
<dbReference type="EMBL" id="CAJA01000468">
    <property type="protein sequence ID" value="CCH75129.1"/>
    <property type="molecule type" value="Genomic_DNA"/>
</dbReference>
<evidence type="ECO:0000256" key="6">
    <source>
        <dbReference type="ARBA" id="ARBA00023136"/>
    </source>
</evidence>
<feature type="transmembrane region" description="Helical" evidence="8">
    <location>
        <begin position="30"/>
        <end position="51"/>
    </location>
</feature>
<dbReference type="OrthoDB" id="9780560at2"/>
<evidence type="ECO:0000259" key="9">
    <source>
        <dbReference type="Pfam" id="PF02687"/>
    </source>
</evidence>
<keyword evidence="12" id="KW-1185">Reference proteome</keyword>
<comment type="subcellular location">
    <subcellularLocation>
        <location evidence="1">Cell membrane</location>
        <topology evidence="1">Multi-pass membrane protein</topology>
    </subcellularLocation>
</comment>
<feature type="domain" description="MacB-like periplasmic core" evidence="10">
    <location>
        <begin position="34"/>
        <end position="226"/>
    </location>
</feature>
<evidence type="ECO:0000256" key="5">
    <source>
        <dbReference type="ARBA" id="ARBA00022989"/>
    </source>
</evidence>
<dbReference type="AlphaFoldDB" id="W6K4J6"/>
<dbReference type="InterPro" id="IPR051125">
    <property type="entry name" value="ABC-4/HrtB_transporter"/>
</dbReference>
<dbReference type="GO" id="GO:0005886">
    <property type="term" value="C:plasma membrane"/>
    <property type="evidence" value="ECO:0007669"/>
    <property type="project" value="UniProtKB-SubCell"/>
</dbReference>
<evidence type="ECO:0000256" key="2">
    <source>
        <dbReference type="ARBA" id="ARBA00022448"/>
    </source>
</evidence>
<feature type="transmembrane region" description="Helical" evidence="8">
    <location>
        <begin position="255"/>
        <end position="275"/>
    </location>
</feature>
<evidence type="ECO:0000256" key="3">
    <source>
        <dbReference type="ARBA" id="ARBA00022475"/>
    </source>
</evidence>
<evidence type="ECO:0000256" key="4">
    <source>
        <dbReference type="ARBA" id="ARBA00022692"/>
    </source>
</evidence>
<evidence type="ECO:0000256" key="7">
    <source>
        <dbReference type="ARBA" id="ARBA00038076"/>
    </source>
</evidence>
<sequence>MTTAGRAGLQISRGEVPVTRRPLAARPLRTTAGALGIGMALMLMLLLNGLWSGVQERATIYEDHLDADLVVVPAETGSLFADPGVLPADTVATVTRTPGVDGAFPLRTMYSIVELPHGKAAVAAVASDPTGPGGPWSFAAGRAPQTSDEVALDRLFAEQHGLAMGDRLPILGHPMRVVGLTEDTAMFMTPLVFVTEQAMTEMLRAGDTTGSVLVTTGDPAAVADRLREQGLNVRTPEQLHDSALEQATKVYGSPVRLMVAVAFAAGTLIVALVAYTRVTEQQGDLGVLKALGATPARIRRIAVTETVILTILGVLAGVLLLLATREVLAWWRPAFPVVLTGDSVTRTAVAAAVMALLAAWLPARRLAKLDAASAFRSGT</sequence>
<dbReference type="Pfam" id="PF12704">
    <property type="entry name" value="MacB_PCD"/>
    <property type="match status" value="1"/>
</dbReference>
<feature type="domain" description="ABC3 transporter permease C-terminal" evidence="9">
    <location>
        <begin position="257"/>
        <end position="370"/>
    </location>
</feature>
<keyword evidence="3" id="KW-1003">Cell membrane</keyword>
<dbReference type="STRING" id="1193182.BN11_520004"/>
<comment type="similarity">
    <text evidence="7">Belongs to the ABC-4 integral membrane protein family.</text>
</comment>